<dbReference type="InterPro" id="IPR024079">
    <property type="entry name" value="MetalloPept_cat_dom_sf"/>
</dbReference>
<dbReference type="Pfam" id="PF01431">
    <property type="entry name" value="Peptidase_M13"/>
    <property type="match status" value="1"/>
</dbReference>
<dbReference type="SUPFAM" id="SSF55486">
    <property type="entry name" value="Metalloproteases ('zincins'), catalytic domain"/>
    <property type="match status" value="1"/>
</dbReference>
<dbReference type="AlphaFoldDB" id="A0A9J6G913"/>
<dbReference type="GO" id="GO:0005886">
    <property type="term" value="C:plasma membrane"/>
    <property type="evidence" value="ECO:0007669"/>
    <property type="project" value="TreeGrafter"/>
</dbReference>
<dbReference type="PANTHER" id="PTHR11733:SF241">
    <property type="entry name" value="GH26575P-RELATED"/>
    <property type="match status" value="1"/>
</dbReference>
<evidence type="ECO:0000259" key="1">
    <source>
        <dbReference type="Pfam" id="PF01431"/>
    </source>
</evidence>
<dbReference type="InterPro" id="IPR018497">
    <property type="entry name" value="Peptidase_M13_C"/>
</dbReference>
<feature type="domain" description="Peptidase M13 C-terminal" evidence="1">
    <location>
        <begin position="20"/>
        <end position="88"/>
    </location>
</feature>
<dbReference type="VEuPathDB" id="VectorBase:HLOH_065514"/>
<dbReference type="InterPro" id="IPR000718">
    <property type="entry name" value="Peptidase_M13"/>
</dbReference>
<dbReference type="PROSITE" id="PS51885">
    <property type="entry name" value="NEPRILYSIN"/>
    <property type="match status" value="1"/>
</dbReference>
<reference evidence="2 3" key="1">
    <citation type="journal article" date="2020" name="Cell">
        <title>Large-Scale Comparative Analyses of Tick Genomes Elucidate Their Genetic Diversity and Vector Capacities.</title>
        <authorList>
            <consortium name="Tick Genome and Microbiome Consortium (TIGMIC)"/>
            <person name="Jia N."/>
            <person name="Wang J."/>
            <person name="Shi W."/>
            <person name="Du L."/>
            <person name="Sun Y."/>
            <person name="Zhan W."/>
            <person name="Jiang J.F."/>
            <person name="Wang Q."/>
            <person name="Zhang B."/>
            <person name="Ji P."/>
            <person name="Bell-Sakyi L."/>
            <person name="Cui X.M."/>
            <person name="Yuan T.T."/>
            <person name="Jiang B.G."/>
            <person name="Yang W.F."/>
            <person name="Lam T.T."/>
            <person name="Chang Q.C."/>
            <person name="Ding S.J."/>
            <person name="Wang X.J."/>
            <person name="Zhu J.G."/>
            <person name="Ruan X.D."/>
            <person name="Zhao L."/>
            <person name="Wei J.T."/>
            <person name="Ye R.Z."/>
            <person name="Que T.C."/>
            <person name="Du C.H."/>
            <person name="Zhou Y.H."/>
            <person name="Cheng J.X."/>
            <person name="Dai P.F."/>
            <person name="Guo W.B."/>
            <person name="Han X.H."/>
            <person name="Huang E.J."/>
            <person name="Li L.F."/>
            <person name="Wei W."/>
            <person name="Gao Y.C."/>
            <person name="Liu J.Z."/>
            <person name="Shao H.Z."/>
            <person name="Wang X."/>
            <person name="Wang C.C."/>
            <person name="Yang T.C."/>
            <person name="Huo Q.B."/>
            <person name="Li W."/>
            <person name="Chen H.Y."/>
            <person name="Chen S.E."/>
            <person name="Zhou L.G."/>
            <person name="Ni X.B."/>
            <person name="Tian J.H."/>
            <person name="Sheng Y."/>
            <person name="Liu T."/>
            <person name="Pan Y.S."/>
            <person name="Xia L.Y."/>
            <person name="Li J."/>
            <person name="Zhao F."/>
            <person name="Cao W.C."/>
        </authorList>
    </citation>
    <scope>NUCLEOTIDE SEQUENCE [LARGE SCALE GENOMIC DNA]</scope>
    <source>
        <strain evidence="2">HaeL-2018</strain>
    </source>
</reference>
<gene>
    <name evidence="2" type="ORF">HPB48_021951</name>
</gene>
<comment type="caution">
    <text evidence="2">The sequence shown here is derived from an EMBL/GenBank/DDBJ whole genome shotgun (WGS) entry which is preliminary data.</text>
</comment>
<evidence type="ECO:0000313" key="3">
    <source>
        <dbReference type="Proteomes" id="UP000821853"/>
    </source>
</evidence>
<organism evidence="2 3">
    <name type="scientific">Haemaphysalis longicornis</name>
    <name type="common">Bush tick</name>
    <dbReference type="NCBI Taxonomy" id="44386"/>
    <lineage>
        <taxon>Eukaryota</taxon>
        <taxon>Metazoa</taxon>
        <taxon>Ecdysozoa</taxon>
        <taxon>Arthropoda</taxon>
        <taxon>Chelicerata</taxon>
        <taxon>Arachnida</taxon>
        <taxon>Acari</taxon>
        <taxon>Parasitiformes</taxon>
        <taxon>Ixodida</taxon>
        <taxon>Ixodoidea</taxon>
        <taxon>Ixodidae</taxon>
        <taxon>Haemaphysalinae</taxon>
        <taxon>Haemaphysalis</taxon>
    </lineage>
</organism>
<dbReference type="Proteomes" id="UP000821853">
    <property type="component" value="Chromosome 3"/>
</dbReference>
<keyword evidence="3" id="KW-1185">Reference proteome</keyword>
<dbReference type="GO" id="GO:0004222">
    <property type="term" value="F:metalloendopeptidase activity"/>
    <property type="evidence" value="ECO:0007669"/>
    <property type="project" value="InterPro"/>
</dbReference>
<dbReference type="GO" id="GO:0016485">
    <property type="term" value="P:protein processing"/>
    <property type="evidence" value="ECO:0007669"/>
    <property type="project" value="TreeGrafter"/>
</dbReference>
<dbReference type="PANTHER" id="PTHR11733">
    <property type="entry name" value="ZINC METALLOPROTEASE FAMILY M13 NEPRILYSIN-RELATED"/>
    <property type="match status" value="1"/>
</dbReference>
<dbReference type="EMBL" id="JABSTR010000005">
    <property type="protein sequence ID" value="KAH9370868.1"/>
    <property type="molecule type" value="Genomic_DNA"/>
</dbReference>
<name>A0A9J6G913_HAELO</name>
<dbReference type="Gene3D" id="3.40.390.10">
    <property type="entry name" value="Collagenase (Catalytic Domain)"/>
    <property type="match status" value="1"/>
</dbReference>
<accession>A0A9J6G913</accession>
<sequence>MRCIYTDKAKRTHVRRSWKQDFRYQRLPQLSSDALFFVYYALDNCESSDVVYKEHAGHWLPADYRVNLPLRHLVEFASLFNCSADTDMGRMIAGHTCNVVSPGTWTGLAPTNTYLQPASLLRSKGHVCSCVPFAFVNGSFLFPHAQR</sequence>
<dbReference type="OrthoDB" id="6475116at2759"/>
<evidence type="ECO:0000313" key="2">
    <source>
        <dbReference type="EMBL" id="KAH9370868.1"/>
    </source>
</evidence>
<protein>
    <recommendedName>
        <fullName evidence="1">Peptidase M13 C-terminal domain-containing protein</fullName>
    </recommendedName>
</protein>
<proteinExistence type="predicted"/>